<keyword evidence="1" id="KW-0808">Transferase</keyword>
<keyword evidence="1" id="KW-0862">Zinc</keyword>
<keyword evidence="1" id="KW-0234">DNA repair</keyword>
<keyword evidence="1" id="KW-0479">Metal-binding</keyword>
<dbReference type="PANTHER" id="PTHR20973:SF0">
    <property type="entry name" value="NON-STRUCTURAL MAINTENANCE OF CHROMOSOMES ELEMENT 1 HOMOLOG"/>
    <property type="match status" value="1"/>
</dbReference>
<dbReference type="InterPro" id="IPR036388">
    <property type="entry name" value="WH-like_DNA-bd_sf"/>
</dbReference>
<dbReference type="OrthoDB" id="185455at2759"/>
<dbReference type="PANTHER" id="PTHR20973">
    <property type="entry name" value="NON-SMC ELEMENT 1-RELATED"/>
    <property type="match status" value="1"/>
</dbReference>
<dbReference type="GO" id="GO:0030915">
    <property type="term" value="C:Smc5-Smc6 complex"/>
    <property type="evidence" value="ECO:0007669"/>
    <property type="project" value="UniProtKB-UniRule"/>
</dbReference>
<keyword evidence="1" id="KW-0227">DNA damage</keyword>
<keyword evidence="1" id="KW-0233">DNA recombination</keyword>
<reference evidence="2" key="1">
    <citation type="submission" date="2020-03" db="EMBL/GenBank/DDBJ databases">
        <title>FDA dAtabase for Regulatory Grade micrObial Sequences (FDA-ARGOS): Supporting development and validation of Infectious Disease Dx tests.</title>
        <authorList>
            <person name="Campos J."/>
            <person name="Goldberg B."/>
            <person name="Tallon L."/>
            <person name="Sadzewicz L."/>
            <person name="Vavikolanu K."/>
            <person name="Mehta A."/>
            <person name="Aluvathingal J."/>
            <person name="Nadendla S."/>
            <person name="Nandy P."/>
            <person name="Geyer C."/>
            <person name="Yan Y."/>
            <person name="Sichtig H."/>
        </authorList>
    </citation>
    <scope>NUCLEOTIDE SEQUENCE [LARGE SCALE GENOMIC DNA]</scope>
    <source>
        <strain evidence="2">FDAARGOS_652</strain>
    </source>
</reference>
<comment type="subunit">
    <text evidence="1">Component of the Smc5-Smc6 complex.</text>
</comment>
<dbReference type="Gene3D" id="3.90.1150.220">
    <property type="match status" value="1"/>
</dbReference>
<dbReference type="Proteomes" id="UP000590412">
    <property type="component" value="Unassembled WGS sequence"/>
</dbReference>
<dbReference type="AlphaFoldDB" id="A0A8X7TC18"/>
<sequence>MYTEAHRTLLTYIRSVKSLKLQNLLDAFVLICQRLEVEDEHTMESLNQYIADINIQISQQGFKIERKNDEVDGSLHFIFINTIVDEIMKESSMYTTSELVSIKGIIDDIIEASNFEFSTSRATAQQIVHAHQAKGLKEAAAFVDRLIDDGWFDATLNDRLILSVKSLCELKQYLIDGYGSGENDDEDGGGKLLVCRQCKEIVTMGILTPEKDAFHRKCYEVYCKNSGLPNRESSLMRVGPDLSTL</sequence>
<dbReference type="GO" id="GO:0061630">
    <property type="term" value="F:ubiquitin protein ligase activity"/>
    <property type="evidence" value="ECO:0007669"/>
    <property type="project" value="UniProtKB-EC"/>
</dbReference>
<keyword evidence="1" id="KW-0539">Nucleus</keyword>
<comment type="similarity">
    <text evidence="1">Belongs to the NSE1 family.</text>
</comment>
<keyword evidence="1" id="KW-0863">Zinc-finger</keyword>
<evidence type="ECO:0000313" key="2">
    <source>
        <dbReference type="EMBL" id="KAF6057847.1"/>
    </source>
</evidence>
<accession>A0A8X7TC18</accession>
<comment type="caution">
    <text evidence="2">The sequence shown here is derived from an EMBL/GenBank/DDBJ whole genome shotgun (WGS) entry which is preliminary data.</text>
</comment>
<dbReference type="Pfam" id="PF07574">
    <property type="entry name" value="SMC_Nse1"/>
    <property type="match status" value="1"/>
</dbReference>
<comment type="catalytic activity">
    <reaction evidence="1">
        <text>S-ubiquitinyl-[E2 ubiquitin-conjugating enzyme]-L-cysteine + [acceptor protein]-L-lysine = [E2 ubiquitin-conjugating enzyme]-L-cysteine + N(6)-ubiquitinyl-[acceptor protein]-L-lysine.</text>
        <dbReference type="EC" id="2.3.2.27"/>
    </reaction>
</comment>
<comment type="subcellular location">
    <subcellularLocation>
        <location evidence="1">Nucleus</location>
    </subcellularLocation>
</comment>
<protein>
    <recommendedName>
        <fullName evidence="1">Non-structural maintenance of chromosomes element 1 homolog</fullName>
        <ecNumber evidence="1">2.3.2.27</ecNumber>
    </recommendedName>
</protein>
<dbReference type="EMBL" id="JABWAB010000003">
    <property type="protein sequence ID" value="KAF6057847.1"/>
    <property type="molecule type" value="Genomic_DNA"/>
</dbReference>
<dbReference type="InterPro" id="IPR011513">
    <property type="entry name" value="Nse1"/>
</dbReference>
<dbReference type="GO" id="GO:0000724">
    <property type="term" value="P:double-strand break repair via homologous recombination"/>
    <property type="evidence" value="ECO:0007669"/>
    <property type="project" value="TreeGrafter"/>
</dbReference>
<dbReference type="EC" id="2.3.2.27" evidence="1"/>
<dbReference type="GO" id="GO:0005634">
    <property type="term" value="C:nucleus"/>
    <property type="evidence" value="ECO:0007669"/>
    <property type="project" value="UniProtKB-SubCell"/>
</dbReference>
<dbReference type="Gene3D" id="1.10.10.10">
    <property type="entry name" value="Winged helix-like DNA-binding domain superfamily/Winged helix DNA-binding domain"/>
    <property type="match status" value="1"/>
</dbReference>
<proteinExistence type="inferred from homology"/>
<gene>
    <name evidence="2" type="ORF">FOB60_002402</name>
</gene>
<comment type="function">
    <text evidence="1">Acts in a DNA repair pathway for removal of UV-induced DNA damage that is distinct from classical nucleotide excision repair and in repair of ionizing radiation damage. Functions in homologous recombination repair of DNA double strand breaks and in recovery of stalled replication forks.</text>
</comment>
<organism evidence="2 3">
    <name type="scientific">Candida parapsilosis</name>
    <name type="common">Yeast</name>
    <dbReference type="NCBI Taxonomy" id="5480"/>
    <lineage>
        <taxon>Eukaryota</taxon>
        <taxon>Fungi</taxon>
        <taxon>Dikarya</taxon>
        <taxon>Ascomycota</taxon>
        <taxon>Saccharomycotina</taxon>
        <taxon>Pichiomycetes</taxon>
        <taxon>Debaryomycetaceae</taxon>
        <taxon>Candida/Lodderomyces clade</taxon>
        <taxon>Candida</taxon>
    </lineage>
</organism>
<keyword evidence="1" id="KW-0833">Ubl conjugation pathway</keyword>
<evidence type="ECO:0000313" key="3">
    <source>
        <dbReference type="Proteomes" id="UP000590412"/>
    </source>
</evidence>
<dbReference type="GO" id="GO:0008270">
    <property type="term" value="F:zinc ion binding"/>
    <property type="evidence" value="ECO:0007669"/>
    <property type="project" value="UniProtKB-KW"/>
</dbReference>
<name>A0A8X7TC18_CANPA</name>
<evidence type="ECO:0000256" key="1">
    <source>
        <dbReference type="RuleBase" id="RU368018"/>
    </source>
</evidence>